<evidence type="ECO:0000256" key="3">
    <source>
        <dbReference type="PROSITE-ProRule" id="PRU00023"/>
    </source>
</evidence>
<evidence type="ECO:0000313" key="4">
    <source>
        <dbReference type="EMBL" id="GIC87629.1"/>
    </source>
</evidence>
<dbReference type="GO" id="GO:0004842">
    <property type="term" value="F:ubiquitin-protein transferase activity"/>
    <property type="evidence" value="ECO:0007669"/>
    <property type="project" value="TreeGrafter"/>
</dbReference>
<evidence type="ECO:0000256" key="1">
    <source>
        <dbReference type="ARBA" id="ARBA00022737"/>
    </source>
</evidence>
<dbReference type="PANTHER" id="PTHR24171:SF11">
    <property type="entry name" value="26S PROTEASOME NON-ATPASE REGULATORY SUBUNIT 10"/>
    <property type="match status" value="1"/>
</dbReference>
<dbReference type="PANTHER" id="PTHR24171">
    <property type="entry name" value="ANKYRIN REPEAT DOMAIN-CONTAINING PROTEIN 39-RELATED"/>
    <property type="match status" value="1"/>
</dbReference>
<organism evidence="4 5">
    <name type="scientific">Aspergillus udagawae</name>
    <dbReference type="NCBI Taxonomy" id="91492"/>
    <lineage>
        <taxon>Eukaryota</taxon>
        <taxon>Fungi</taxon>
        <taxon>Dikarya</taxon>
        <taxon>Ascomycota</taxon>
        <taxon>Pezizomycotina</taxon>
        <taxon>Eurotiomycetes</taxon>
        <taxon>Eurotiomycetidae</taxon>
        <taxon>Eurotiales</taxon>
        <taxon>Aspergillaceae</taxon>
        <taxon>Aspergillus</taxon>
        <taxon>Aspergillus subgen. Fumigati</taxon>
    </lineage>
</organism>
<evidence type="ECO:0000256" key="2">
    <source>
        <dbReference type="ARBA" id="ARBA00023043"/>
    </source>
</evidence>
<dbReference type="PROSITE" id="PS50088">
    <property type="entry name" value="ANK_REPEAT"/>
    <property type="match status" value="3"/>
</dbReference>
<protein>
    <submittedName>
        <fullName evidence="4">Uncharacterized protein</fullName>
    </submittedName>
</protein>
<dbReference type="EMBL" id="BBXM02000003">
    <property type="protein sequence ID" value="GIC87629.1"/>
    <property type="molecule type" value="Genomic_DNA"/>
</dbReference>
<keyword evidence="2 3" id="KW-0040">ANK repeat</keyword>
<dbReference type="SUPFAM" id="SSF48403">
    <property type="entry name" value="Ankyrin repeat"/>
    <property type="match status" value="1"/>
</dbReference>
<feature type="repeat" description="ANK" evidence="3">
    <location>
        <begin position="112"/>
        <end position="140"/>
    </location>
</feature>
<name>A0A8E0V0J4_9EURO</name>
<dbReference type="InterPro" id="IPR002110">
    <property type="entry name" value="Ankyrin_rpt"/>
</dbReference>
<dbReference type="Proteomes" id="UP000036893">
    <property type="component" value="Unassembled WGS sequence"/>
</dbReference>
<sequence length="163" mass="17715">MSDYGPEVPLPDYDPEGYTLEEAIMQSNATLTAKLISGGANVKQTNARGETLLMLAATVGNESILKLLLQNGAKINAADRNGRTALHWAAIDDETTRILVDNGAQVNKQDNNGKTAMHLAVDDDERGVVHVLLQGGADPDRKIIKEGRPEAWRRSMGTRKFYG</sequence>
<dbReference type="GeneID" id="66991491"/>
<dbReference type="AlphaFoldDB" id="A0A8E0V0J4"/>
<dbReference type="SMART" id="SM00248">
    <property type="entry name" value="ANK"/>
    <property type="match status" value="3"/>
</dbReference>
<comment type="caution">
    <text evidence="4">The sequence shown here is derived from an EMBL/GenBank/DDBJ whole genome shotgun (WGS) entry which is preliminary data.</text>
</comment>
<dbReference type="PROSITE" id="PS50297">
    <property type="entry name" value="ANK_REP_REGION"/>
    <property type="match status" value="2"/>
</dbReference>
<dbReference type="Gene3D" id="1.25.40.20">
    <property type="entry name" value="Ankyrin repeat-containing domain"/>
    <property type="match status" value="2"/>
</dbReference>
<accession>A0A8E0V0J4</accession>
<evidence type="ECO:0000313" key="5">
    <source>
        <dbReference type="Proteomes" id="UP000036893"/>
    </source>
</evidence>
<reference evidence="4" key="1">
    <citation type="journal article" date="2015" name="Genome Announc.">
        <title>Draft Genome Sequence of the Pathogenic Filamentous Fungus Aspergillus udagawae Strain IFM 46973T.</title>
        <authorList>
            <person name="Kusuya Y."/>
            <person name="Takahashi-Nakaguchi A."/>
            <person name="Takahashi H."/>
            <person name="Yaguchi T."/>
        </authorList>
    </citation>
    <scope>NUCLEOTIDE SEQUENCE</scope>
    <source>
        <strain evidence="4">IFM 46973</strain>
    </source>
</reference>
<proteinExistence type="predicted"/>
<dbReference type="GO" id="GO:0085020">
    <property type="term" value="P:protein K6-linked ubiquitination"/>
    <property type="evidence" value="ECO:0007669"/>
    <property type="project" value="TreeGrafter"/>
</dbReference>
<dbReference type="RefSeq" id="XP_043144895.1">
    <property type="nucleotide sequence ID" value="XM_043288960.1"/>
</dbReference>
<feature type="repeat" description="ANK" evidence="3">
    <location>
        <begin position="48"/>
        <end position="80"/>
    </location>
</feature>
<dbReference type="InterPro" id="IPR036770">
    <property type="entry name" value="Ankyrin_rpt-contain_sf"/>
</dbReference>
<dbReference type="Pfam" id="PF00023">
    <property type="entry name" value="Ank"/>
    <property type="match status" value="1"/>
</dbReference>
<feature type="repeat" description="ANK" evidence="3">
    <location>
        <begin position="81"/>
        <end position="111"/>
    </location>
</feature>
<gene>
    <name evidence="4" type="ORF">Aud_004015</name>
</gene>
<dbReference type="Pfam" id="PF12796">
    <property type="entry name" value="Ank_2"/>
    <property type="match status" value="1"/>
</dbReference>
<keyword evidence="1" id="KW-0677">Repeat</keyword>
<reference evidence="4" key="2">
    <citation type="submission" date="2021-01" db="EMBL/GenBank/DDBJ databases">
        <title>Pan-genome distribution and transcriptional activeness of fungal secondary metabolism genes in Aspergillus section Fumigati.</title>
        <authorList>
            <person name="Takahashi H."/>
            <person name="Umemura M."/>
            <person name="Ninomiya A."/>
            <person name="Kusuya Y."/>
            <person name="Urayama S."/>
            <person name="Shimizu M."/>
            <person name="Watanabe A."/>
            <person name="Kamei K."/>
            <person name="Yaguchi T."/>
            <person name="Hagiwara D."/>
        </authorList>
    </citation>
    <scope>NUCLEOTIDE SEQUENCE</scope>
    <source>
        <strain evidence="4">IFM 46973</strain>
    </source>
</reference>